<reference evidence="1 2" key="1">
    <citation type="submission" date="2014-02" db="EMBL/GenBank/DDBJ databases">
        <title>The genome sequence of Colletotrichum nymphaeae SA-01.</title>
        <authorList>
            <person name="Baroncelli R."/>
            <person name="Thon M.R."/>
        </authorList>
    </citation>
    <scope>NUCLEOTIDE SEQUENCE [LARGE SCALE GENOMIC DNA]</scope>
    <source>
        <strain evidence="1 2">SA-01</strain>
    </source>
</reference>
<dbReference type="OrthoDB" id="10553629at2759"/>
<comment type="caution">
    <text evidence="1">The sequence shown here is derived from an EMBL/GenBank/DDBJ whole genome shotgun (WGS) entry which is preliminary data.</text>
</comment>
<dbReference type="Proteomes" id="UP000070054">
    <property type="component" value="Unassembled WGS sequence"/>
</dbReference>
<gene>
    <name evidence="1" type="ORF">CNYM01_12286</name>
</gene>
<accession>A0A135UGG1</accession>
<keyword evidence="2" id="KW-1185">Reference proteome</keyword>
<evidence type="ECO:0000313" key="2">
    <source>
        <dbReference type="Proteomes" id="UP000070054"/>
    </source>
</evidence>
<sequence>MGYEYSRVPELPSCIAPGMALHGNAPLRLPKELTKFNTLGHLAVFADADSQPRCPLIHRTPSAKRRTARSMPSSCVKLQQPSIAGRAQTHLQSTSLPVNAGRNDFGARSGLRLPPGNMMNHRTPPNVPALFPDSVFGFGAAAIAAAAPYYGHTPTTRHSHSADPLMDWE</sequence>
<protein>
    <submittedName>
        <fullName evidence="1">Uncharacterized protein</fullName>
    </submittedName>
</protein>
<proteinExistence type="predicted"/>
<organism evidence="1 2">
    <name type="scientific">Colletotrichum nymphaeae SA-01</name>
    <dbReference type="NCBI Taxonomy" id="1460502"/>
    <lineage>
        <taxon>Eukaryota</taxon>
        <taxon>Fungi</taxon>
        <taxon>Dikarya</taxon>
        <taxon>Ascomycota</taxon>
        <taxon>Pezizomycotina</taxon>
        <taxon>Sordariomycetes</taxon>
        <taxon>Hypocreomycetidae</taxon>
        <taxon>Glomerellales</taxon>
        <taxon>Glomerellaceae</taxon>
        <taxon>Colletotrichum</taxon>
        <taxon>Colletotrichum acutatum species complex</taxon>
    </lineage>
</organism>
<evidence type="ECO:0000313" key="1">
    <source>
        <dbReference type="EMBL" id="KXH59472.1"/>
    </source>
</evidence>
<dbReference type="AlphaFoldDB" id="A0A135UGG1"/>
<name>A0A135UGG1_9PEZI</name>
<dbReference type="EMBL" id="JEMN01000624">
    <property type="protein sequence ID" value="KXH59472.1"/>
    <property type="molecule type" value="Genomic_DNA"/>
</dbReference>